<dbReference type="SUPFAM" id="SSF52218">
    <property type="entry name" value="Flavoproteins"/>
    <property type="match status" value="1"/>
</dbReference>
<gene>
    <name evidence="13" type="ORF">HNQ64_003451</name>
</gene>
<dbReference type="AlphaFoldDB" id="A0A7W8DR95"/>
<dbReference type="InterPro" id="IPR017927">
    <property type="entry name" value="FAD-bd_FR_type"/>
</dbReference>
<keyword evidence="6" id="KW-0274">FAD</keyword>
<evidence type="ECO:0000256" key="8">
    <source>
        <dbReference type="ARBA" id="ARBA00023002"/>
    </source>
</evidence>
<dbReference type="InterPro" id="IPR029039">
    <property type="entry name" value="Flavoprotein-like_sf"/>
</dbReference>
<dbReference type="GO" id="GO:0010181">
    <property type="term" value="F:FMN binding"/>
    <property type="evidence" value="ECO:0007669"/>
    <property type="project" value="InterPro"/>
</dbReference>
<accession>A0A7W8DR95</accession>
<dbReference type="EMBL" id="JACHIF010000007">
    <property type="protein sequence ID" value="MBB5039182.1"/>
    <property type="molecule type" value="Genomic_DNA"/>
</dbReference>
<evidence type="ECO:0000313" key="13">
    <source>
        <dbReference type="EMBL" id="MBB5039182.1"/>
    </source>
</evidence>
<evidence type="ECO:0000259" key="12">
    <source>
        <dbReference type="PROSITE" id="PS51384"/>
    </source>
</evidence>
<sequence>MSRVPLIPESAPFTAEQRAWLNGFLAGLISRGENQSVPLPPTAEIAKRSLLIAFGSQSGNAESLAKRLAREAASRGFTARAAGLDSLQPSDLIREQNVLLITSTWGEGDMPDNAISFWDNINQNGSSPKLDGVKYSVLALGDKNYGETFCLAGKKIDARLAELGATRVTERVDCDVEFDELAKTWSSTALSALETGKEISVTVVAAVPPAKEIEEKGYSKKNPFPAPLIANIALNASGSSKDTRHIAFSLAGSGLNYEVGDALGVYVKNCPEVVDAIISAHSLDPQAEAALPDGGTAFLRDALISNYEVRHLHGITPNQLLNTADFVTSLRKLQPRLYSIASSIKAHPEEVHLCVGAVRYDVHGVQHKGVASTFLADRLALSETTGIFFHVAKHFRLPADLSKPVIMVGPGTGIAPFRAFLEEREATGATGKNWLFFGDQRRTTDFLYHDQIIEWVQKGLLTRLDTAFSRDQEEKIYVQTRMLTAAAEMWQWLEEGAHFYVCGDAKRMAKDVDAALHEIIQTAGGRSAEEASAYVADMKKNKRYQRDVY</sequence>
<dbReference type="InterPro" id="IPR017938">
    <property type="entry name" value="Riboflavin_synthase-like_b-brl"/>
</dbReference>
<dbReference type="Gene3D" id="2.40.30.10">
    <property type="entry name" value="Translation factors"/>
    <property type="match status" value="1"/>
</dbReference>
<dbReference type="InterPro" id="IPR001709">
    <property type="entry name" value="Flavoprot_Pyr_Nucl_cyt_Rdtase"/>
</dbReference>
<proteinExistence type="predicted"/>
<dbReference type="InterPro" id="IPR008254">
    <property type="entry name" value="Flavodoxin/NO_synth"/>
</dbReference>
<dbReference type="FunFam" id="3.40.50.80:FF:000001">
    <property type="entry name" value="NADPH--cytochrome P450 reductase 1"/>
    <property type="match status" value="1"/>
</dbReference>
<organism evidence="13 14">
    <name type="scientific">Prosthecobacter dejongeii</name>
    <dbReference type="NCBI Taxonomy" id="48465"/>
    <lineage>
        <taxon>Bacteria</taxon>
        <taxon>Pseudomonadati</taxon>
        <taxon>Verrucomicrobiota</taxon>
        <taxon>Verrucomicrobiia</taxon>
        <taxon>Verrucomicrobiales</taxon>
        <taxon>Verrucomicrobiaceae</taxon>
        <taxon>Prosthecobacter</taxon>
    </lineage>
</organism>
<dbReference type="PANTHER" id="PTHR19384:SF128">
    <property type="entry name" value="NADPH OXIDOREDUCTASE A"/>
    <property type="match status" value="1"/>
</dbReference>
<evidence type="ECO:0000313" key="14">
    <source>
        <dbReference type="Proteomes" id="UP000534294"/>
    </source>
</evidence>
<evidence type="ECO:0000259" key="11">
    <source>
        <dbReference type="PROSITE" id="PS50902"/>
    </source>
</evidence>
<dbReference type="InterPro" id="IPR039261">
    <property type="entry name" value="FNR_nucleotide-bd"/>
</dbReference>
<evidence type="ECO:0000256" key="9">
    <source>
        <dbReference type="ARBA" id="ARBA00023192"/>
    </source>
</evidence>
<keyword evidence="4" id="KW-0285">Flavoprotein</keyword>
<dbReference type="PRINTS" id="PR00369">
    <property type="entry name" value="FLAVODOXIN"/>
</dbReference>
<dbReference type="EC" id="1.8.1.2" evidence="3"/>
<evidence type="ECO:0000256" key="7">
    <source>
        <dbReference type="ARBA" id="ARBA00022857"/>
    </source>
</evidence>
<dbReference type="Pfam" id="PF00175">
    <property type="entry name" value="NAD_binding_1"/>
    <property type="match status" value="1"/>
</dbReference>
<evidence type="ECO:0000256" key="3">
    <source>
        <dbReference type="ARBA" id="ARBA00012604"/>
    </source>
</evidence>
<keyword evidence="9" id="KW-0198">Cysteine biosynthesis</keyword>
<evidence type="ECO:0000256" key="4">
    <source>
        <dbReference type="ARBA" id="ARBA00022630"/>
    </source>
</evidence>
<keyword evidence="14" id="KW-1185">Reference proteome</keyword>
<dbReference type="Gene3D" id="3.40.50.80">
    <property type="entry name" value="Nucleotide-binding domain of ferredoxin-NADP reductase (FNR) module"/>
    <property type="match status" value="1"/>
</dbReference>
<dbReference type="SUPFAM" id="SSF63380">
    <property type="entry name" value="Riboflavin synthase domain-like"/>
    <property type="match status" value="1"/>
</dbReference>
<dbReference type="PROSITE" id="PS51384">
    <property type="entry name" value="FAD_FR"/>
    <property type="match status" value="1"/>
</dbReference>
<evidence type="ECO:0000256" key="6">
    <source>
        <dbReference type="ARBA" id="ARBA00022827"/>
    </source>
</evidence>
<dbReference type="PRINTS" id="PR00371">
    <property type="entry name" value="FPNCR"/>
</dbReference>
<keyword evidence="5" id="KW-0288">FMN</keyword>
<keyword evidence="9" id="KW-0028">Amino-acid biosynthesis</keyword>
<dbReference type="GO" id="GO:0019344">
    <property type="term" value="P:cysteine biosynthetic process"/>
    <property type="evidence" value="ECO:0007669"/>
    <property type="project" value="UniProtKB-KW"/>
</dbReference>
<keyword evidence="7" id="KW-0521">NADP</keyword>
<keyword evidence="8 13" id="KW-0560">Oxidoreductase</keyword>
<dbReference type="InterPro" id="IPR001094">
    <property type="entry name" value="Flavdoxin-like"/>
</dbReference>
<dbReference type="GO" id="GO:0005829">
    <property type="term" value="C:cytosol"/>
    <property type="evidence" value="ECO:0007669"/>
    <property type="project" value="TreeGrafter"/>
</dbReference>
<dbReference type="SUPFAM" id="SSF52343">
    <property type="entry name" value="Ferredoxin reductase-like, C-terminal NADP-linked domain"/>
    <property type="match status" value="1"/>
</dbReference>
<comment type="cofactor">
    <cofactor evidence="2">
        <name>FAD</name>
        <dbReference type="ChEBI" id="CHEBI:57692"/>
    </cofactor>
</comment>
<evidence type="ECO:0000256" key="1">
    <source>
        <dbReference type="ARBA" id="ARBA00001917"/>
    </source>
</evidence>
<feature type="domain" description="Flavodoxin-like" evidence="11">
    <location>
        <begin position="50"/>
        <end position="190"/>
    </location>
</feature>
<name>A0A7W8DR95_9BACT</name>
<dbReference type="CDD" id="cd06199">
    <property type="entry name" value="SiR"/>
    <property type="match status" value="1"/>
</dbReference>
<dbReference type="PROSITE" id="PS50902">
    <property type="entry name" value="FLAVODOXIN_LIKE"/>
    <property type="match status" value="1"/>
</dbReference>
<evidence type="ECO:0000256" key="2">
    <source>
        <dbReference type="ARBA" id="ARBA00001974"/>
    </source>
</evidence>
<protein>
    <recommendedName>
        <fullName evidence="3">assimilatory sulfite reductase (NADPH)</fullName>
        <ecNumber evidence="3">1.8.1.2</ecNumber>
    </recommendedName>
</protein>
<comment type="cofactor">
    <cofactor evidence="1">
        <name>FMN</name>
        <dbReference type="ChEBI" id="CHEBI:58210"/>
    </cofactor>
</comment>
<reference evidence="13 14" key="1">
    <citation type="submission" date="2020-08" db="EMBL/GenBank/DDBJ databases">
        <title>Genomic Encyclopedia of Type Strains, Phase IV (KMG-IV): sequencing the most valuable type-strain genomes for metagenomic binning, comparative biology and taxonomic classification.</title>
        <authorList>
            <person name="Goeker M."/>
        </authorList>
    </citation>
    <scope>NUCLEOTIDE SEQUENCE [LARGE SCALE GENOMIC DNA]</scope>
    <source>
        <strain evidence="13 14">DSM 12251</strain>
    </source>
</reference>
<dbReference type="Proteomes" id="UP000534294">
    <property type="component" value="Unassembled WGS sequence"/>
</dbReference>
<dbReference type="Pfam" id="PF00667">
    <property type="entry name" value="FAD_binding_1"/>
    <property type="match status" value="2"/>
</dbReference>
<dbReference type="Gene3D" id="3.40.50.360">
    <property type="match status" value="1"/>
</dbReference>
<dbReference type="PANTHER" id="PTHR19384">
    <property type="entry name" value="NITRIC OXIDE SYNTHASE-RELATED"/>
    <property type="match status" value="1"/>
</dbReference>
<comment type="caution">
    <text evidence="13">The sequence shown here is derived from an EMBL/GenBank/DDBJ whole genome shotgun (WGS) entry which is preliminary data.</text>
</comment>
<dbReference type="GO" id="GO:0050660">
    <property type="term" value="F:flavin adenine dinucleotide binding"/>
    <property type="evidence" value="ECO:0007669"/>
    <property type="project" value="TreeGrafter"/>
</dbReference>
<evidence type="ECO:0000256" key="5">
    <source>
        <dbReference type="ARBA" id="ARBA00022643"/>
    </source>
</evidence>
<dbReference type="Pfam" id="PF00258">
    <property type="entry name" value="Flavodoxin_1"/>
    <property type="match status" value="1"/>
</dbReference>
<feature type="domain" description="FAD-binding FR-type" evidence="12">
    <location>
        <begin position="221"/>
        <end position="398"/>
    </location>
</feature>
<dbReference type="InterPro" id="IPR001433">
    <property type="entry name" value="OxRdtase_FAD/NAD-bd"/>
</dbReference>
<dbReference type="GO" id="GO:0004783">
    <property type="term" value="F:sulfite reductase (NADPH) activity"/>
    <property type="evidence" value="ECO:0007669"/>
    <property type="project" value="UniProtKB-EC"/>
</dbReference>
<dbReference type="InterPro" id="IPR003097">
    <property type="entry name" value="CysJ-like_FAD-binding"/>
</dbReference>
<evidence type="ECO:0000256" key="10">
    <source>
        <dbReference type="ARBA" id="ARBA00052219"/>
    </source>
</evidence>
<comment type="catalytic activity">
    <reaction evidence="10">
        <text>hydrogen sulfide + 3 NADP(+) + 3 H2O = sulfite + 3 NADPH + 4 H(+)</text>
        <dbReference type="Rhea" id="RHEA:13801"/>
        <dbReference type="ChEBI" id="CHEBI:15377"/>
        <dbReference type="ChEBI" id="CHEBI:15378"/>
        <dbReference type="ChEBI" id="CHEBI:17359"/>
        <dbReference type="ChEBI" id="CHEBI:29919"/>
        <dbReference type="ChEBI" id="CHEBI:57783"/>
        <dbReference type="ChEBI" id="CHEBI:58349"/>
        <dbReference type="EC" id="1.8.1.2"/>
    </reaction>
</comment>